<protein>
    <submittedName>
        <fullName evidence="2">Uncharacterized protein</fullName>
    </submittedName>
</protein>
<proteinExistence type="predicted"/>
<feature type="compositionally biased region" description="Basic and acidic residues" evidence="1">
    <location>
        <begin position="87"/>
        <end position="97"/>
    </location>
</feature>
<organism evidence="2">
    <name type="scientific">Oryza brachyantha</name>
    <name type="common">malo sina</name>
    <dbReference type="NCBI Taxonomy" id="4533"/>
    <lineage>
        <taxon>Eukaryota</taxon>
        <taxon>Viridiplantae</taxon>
        <taxon>Streptophyta</taxon>
        <taxon>Embryophyta</taxon>
        <taxon>Tracheophyta</taxon>
        <taxon>Spermatophyta</taxon>
        <taxon>Magnoliopsida</taxon>
        <taxon>Liliopsida</taxon>
        <taxon>Poales</taxon>
        <taxon>Poaceae</taxon>
        <taxon>BOP clade</taxon>
        <taxon>Oryzoideae</taxon>
        <taxon>Oryzeae</taxon>
        <taxon>Oryzinae</taxon>
        <taxon>Oryza</taxon>
    </lineage>
</organism>
<evidence type="ECO:0000256" key="1">
    <source>
        <dbReference type="SAM" id="MobiDB-lite"/>
    </source>
</evidence>
<dbReference type="KEGG" id="obr:102710232"/>
<reference evidence="2" key="2">
    <citation type="submission" date="2013-04" db="UniProtKB">
        <authorList>
            <consortium name="EnsemblPlants"/>
        </authorList>
    </citation>
    <scope>IDENTIFICATION</scope>
</reference>
<dbReference type="OrthoDB" id="721197at2759"/>
<feature type="compositionally biased region" description="Low complexity" evidence="1">
    <location>
        <begin position="168"/>
        <end position="178"/>
    </location>
</feature>
<feature type="compositionally biased region" description="Gly residues" evidence="1">
    <location>
        <begin position="131"/>
        <end position="142"/>
    </location>
</feature>
<accession>J3MQS8</accession>
<dbReference type="EnsemblPlants" id="OB08G14570.1">
    <property type="protein sequence ID" value="OB08G14570.1"/>
    <property type="gene ID" value="OB08G14570"/>
</dbReference>
<dbReference type="Proteomes" id="UP000006038">
    <property type="component" value="Chromosome 8"/>
</dbReference>
<feature type="compositionally biased region" description="Polar residues" evidence="1">
    <location>
        <begin position="1"/>
        <end position="12"/>
    </location>
</feature>
<feature type="compositionally biased region" description="Gly residues" evidence="1">
    <location>
        <begin position="158"/>
        <end position="167"/>
    </location>
</feature>
<keyword evidence="3" id="KW-1185">Reference proteome</keyword>
<dbReference type="GeneID" id="102710232"/>
<feature type="region of interest" description="Disordered" evidence="1">
    <location>
        <begin position="1"/>
        <end position="31"/>
    </location>
</feature>
<reference evidence="2" key="1">
    <citation type="journal article" date="2013" name="Nat. Commun.">
        <title>Whole-genome sequencing of Oryza brachyantha reveals mechanisms underlying Oryza genome evolution.</title>
        <authorList>
            <person name="Chen J."/>
            <person name="Huang Q."/>
            <person name="Gao D."/>
            <person name="Wang J."/>
            <person name="Lang Y."/>
            <person name="Liu T."/>
            <person name="Li B."/>
            <person name="Bai Z."/>
            <person name="Luis Goicoechea J."/>
            <person name="Liang C."/>
            <person name="Chen C."/>
            <person name="Zhang W."/>
            <person name="Sun S."/>
            <person name="Liao Y."/>
            <person name="Zhang X."/>
            <person name="Yang L."/>
            <person name="Song C."/>
            <person name="Wang M."/>
            <person name="Shi J."/>
            <person name="Liu G."/>
            <person name="Liu J."/>
            <person name="Zhou H."/>
            <person name="Zhou W."/>
            <person name="Yu Q."/>
            <person name="An N."/>
            <person name="Chen Y."/>
            <person name="Cai Q."/>
            <person name="Wang B."/>
            <person name="Liu B."/>
            <person name="Min J."/>
            <person name="Huang Y."/>
            <person name="Wu H."/>
            <person name="Li Z."/>
            <person name="Zhang Y."/>
            <person name="Yin Y."/>
            <person name="Song W."/>
            <person name="Jiang J."/>
            <person name="Jackson S.A."/>
            <person name="Wing R.A."/>
            <person name="Wang J."/>
            <person name="Chen M."/>
        </authorList>
    </citation>
    <scope>NUCLEOTIDE SEQUENCE [LARGE SCALE GENOMIC DNA]</scope>
    <source>
        <strain evidence="2">cv. IRGC 101232</strain>
    </source>
</reference>
<name>J3MQS8_ORYBR</name>
<dbReference type="Gramene" id="OB08G14570.1">
    <property type="protein sequence ID" value="OB08G14570.1"/>
    <property type="gene ID" value="OB08G14570"/>
</dbReference>
<dbReference type="HOGENOM" id="CLU_135278_0_0_1"/>
<evidence type="ECO:0000313" key="2">
    <source>
        <dbReference type="EnsemblPlants" id="OB08G14570.1"/>
    </source>
</evidence>
<feature type="region of interest" description="Disordered" evidence="1">
    <location>
        <begin position="66"/>
        <end position="178"/>
    </location>
</feature>
<evidence type="ECO:0000313" key="3">
    <source>
        <dbReference type="Proteomes" id="UP000006038"/>
    </source>
</evidence>
<feature type="region of interest" description="Disordered" evidence="1">
    <location>
        <begin position="41"/>
        <end position="60"/>
    </location>
</feature>
<sequence length="178" mass="17399">MAALASPTSPSSCFLPPHLLLHASTPSGLQQGERGLPLVLLRDGTPATGRGPQHNAILPGRKVATAAPADDTPTQGSGPHTNAVLEVRPRGGGELRLSDPPVQGDGPKINAVLEIKPRGGAPRRPTPPGGAGPKEGTGGRGGAIHAVARSTPQRPGSPAGGAGGNGGAVHAAPAASSS</sequence>
<dbReference type="AlphaFoldDB" id="J3MQS8"/>